<name>A0A9D4N176_DREPO</name>
<keyword evidence="3" id="KW-1185">Reference proteome</keyword>
<reference evidence="2" key="2">
    <citation type="submission" date="2020-11" db="EMBL/GenBank/DDBJ databases">
        <authorList>
            <person name="McCartney M.A."/>
            <person name="Auch B."/>
            <person name="Kono T."/>
            <person name="Mallez S."/>
            <person name="Becker A."/>
            <person name="Gohl D.M."/>
            <person name="Silverstein K.A.T."/>
            <person name="Koren S."/>
            <person name="Bechman K.B."/>
            <person name="Herman A."/>
            <person name="Abrahante J.E."/>
            <person name="Garbe J."/>
        </authorList>
    </citation>
    <scope>NUCLEOTIDE SEQUENCE</scope>
    <source>
        <strain evidence="2">Duluth1</strain>
        <tissue evidence="2">Whole animal</tissue>
    </source>
</reference>
<proteinExistence type="predicted"/>
<dbReference type="EMBL" id="JAIWYP010000001">
    <property type="protein sequence ID" value="KAH3885983.1"/>
    <property type="molecule type" value="Genomic_DNA"/>
</dbReference>
<sequence length="177" mass="19645">MDQQRMNEFVTHATMLALDLADESHEEKRRLATKEAAGYICQQTAATGFTVPVPPTSTSYMYRTHAPLSASFGSAEQQNQFQQQPHLQQDFLIAANIAAPVPPAHLTPQFNWLSHLQPPYVQPALTNVYRSHIPATESSTTRTASIIRKTMNIVSTPTSCPSLNQEMHGATEEQPQE</sequence>
<evidence type="ECO:0000313" key="3">
    <source>
        <dbReference type="Proteomes" id="UP000828390"/>
    </source>
</evidence>
<accession>A0A9D4N176</accession>
<evidence type="ECO:0000313" key="2">
    <source>
        <dbReference type="EMBL" id="KAH3885983.1"/>
    </source>
</evidence>
<dbReference type="Proteomes" id="UP000828390">
    <property type="component" value="Unassembled WGS sequence"/>
</dbReference>
<organism evidence="2 3">
    <name type="scientific">Dreissena polymorpha</name>
    <name type="common">Zebra mussel</name>
    <name type="synonym">Mytilus polymorpha</name>
    <dbReference type="NCBI Taxonomy" id="45954"/>
    <lineage>
        <taxon>Eukaryota</taxon>
        <taxon>Metazoa</taxon>
        <taxon>Spiralia</taxon>
        <taxon>Lophotrochozoa</taxon>
        <taxon>Mollusca</taxon>
        <taxon>Bivalvia</taxon>
        <taxon>Autobranchia</taxon>
        <taxon>Heteroconchia</taxon>
        <taxon>Euheterodonta</taxon>
        <taxon>Imparidentia</taxon>
        <taxon>Neoheterodontei</taxon>
        <taxon>Myida</taxon>
        <taxon>Dreissenoidea</taxon>
        <taxon>Dreissenidae</taxon>
        <taxon>Dreissena</taxon>
    </lineage>
</organism>
<comment type="caution">
    <text evidence="2">The sequence shown here is derived from an EMBL/GenBank/DDBJ whole genome shotgun (WGS) entry which is preliminary data.</text>
</comment>
<reference evidence="2" key="1">
    <citation type="journal article" date="2019" name="bioRxiv">
        <title>The Genome of the Zebra Mussel, Dreissena polymorpha: A Resource for Invasive Species Research.</title>
        <authorList>
            <person name="McCartney M.A."/>
            <person name="Auch B."/>
            <person name="Kono T."/>
            <person name="Mallez S."/>
            <person name="Zhang Y."/>
            <person name="Obille A."/>
            <person name="Becker A."/>
            <person name="Abrahante J.E."/>
            <person name="Garbe J."/>
            <person name="Badalamenti J.P."/>
            <person name="Herman A."/>
            <person name="Mangelson H."/>
            <person name="Liachko I."/>
            <person name="Sullivan S."/>
            <person name="Sone E.D."/>
            <person name="Koren S."/>
            <person name="Silverstein K.A.T."/>
            <person name="Beckman K.B."/>
            <person name="Gohl D.M."/>
        </authorList>
    </citation>
    <scope>NUCLEOTIDE SEQUENCE</scope>
    <source>
        <strain evidence="2">Duluth1</strain>
        <tissue evidence="2">Whole animal</tissue>
    </source>
</reference>
<gene>
    <name evidence="2" type="ORF">DPMN_009982</name>
</gene>
<evidence type="ECO:0000256" key="1">
    <source>
        <dbReference type="SAM" id="MobiDB-lite"/>
    </source>
</evidence>
<feature type="region of interest" description="Disordered" evidence="1">
    <location>
        <begin position="158"/>
        <end position="177"/>
    </location>
</feature>
<protein>
    <submittedName>
        <fullName evidence="2">Uncharacterized protein</fullName>
    </submittedName>
</protein>
<dbReference type="AlphaFoldDB" id="A0A9D4N176"/>